<organism evidence="2">
    <name type="scientific">marine sediment metagenome</name>
    <dbReference type="NCBI Taxonomy" id="412755"/>
    <lineage>
        <taxon>unclassified sequences</taxon>
        <taxon>metagenomes</taxon>
        <taxon>ecological metagenomes</taxon>
    </lineage>
</organism>
<feature type="non-terminal residue" evidence="2">
    <location>
        <position position="161"/>
    </location>
</feature>
<dbReference type="PANTHER" id="PTHR11365">
    <property type="entry name" value="5-OXOPROLINASE RELATED"/>
    <property type="match status" value="1"/>
</dbReference>
<evidence type="ECO:0000313" key="2">
    <source>
        <dbReference type="EMBL" id="GAG47622.1"/>
    </source>
</evidence>
<dbReference type="InterPro" id="IPR043129">
    <property type="entry name" value="ATPase_NBD"/>
</dbReference>
<gene>
    <name evidence="2" type="ORF">S01H1_75183</name>
</gene>
<name>X0YKS5_9ZZZZ</name>
<proteinExistence type="predicted"/>
<feature type="domain" description="Hydantoinase/oxoprolinase N-terminal" evidence="1">
    <location>
        <begin position="4"/>
        <end position="161"/>
    </location>
</feature>
<dbReference type="InterPro" id="IPR045079">
    <property type="entry name" value="Oxoprolinase-like"/>
</dbReference>
<dbReference type="SUPFAM" id="SSF53067">
    <property type="entry name" value="Actin-like ATPase domain"/>
    <property type="match status" value="1"/>
</dbReference>
<dbReference type="GO" id="GO:0017168">
    <property type="term" value="F:5-oxoprolinase (ATP-hydrolyzing) activity"/>
    <property type="evidence" value="ECO:0007669"/>
    <property type="project" value="TreeGrafter"/>
</dbReference>
<dbReference type="InterPro" id="IPR008040">
    <property type="entry name" value="Hydant_A_N"/>
</dbReference>
<protein>
    <recommendedName>
        <fullName evidence="1">Hydantoinase/oxoprolinase N-terminal domain-containing protein</fullName>
    </recommendedName>
</protein>
<reference evidence="2" key="1">
    <citation type="journal article" date="2014" name="Front. Microbiol.">
        <title>High frequency of phylogenetically diverse reductive dehalogenase-homologous genes in deep subseafloor sedimentary metagenomes.</title>
        <authorList>
            <person name="Kawai M."/>
            <person name="Futagami T."/>
            <person name="Toyoda A."/>
            <person name="Takaki Y."/>
            <person name="Nishi S."/>
            <person name="Hori S."/>
            <person name="Arai W."/>
            <person name="Tsubouchi T."/>
            <person name="Morono Y."/>
            <person name="Uchiyama I."/>
            <person name="Ito T."/>
            <person name="Fujiyama A."/>
            <person name="Inagaki F."/>
            <person name="Takami H."/>
        </authorList>
    </citation>
    <scope>NUCLEOTIDE SEQUENCE</scope>
    <source>
        <strain evidence="2">Expedition CK06-06</strain>
    </source>
</reference>
<sequence length="161" mass="18050">MGHRIGIGVGGTFTDMIVVNEDGRIDLFKSSTTPDDISIGIFKCVEKAFTYYGGTAERFVKNASLFVHGTTVATNTILQHKGAKTGLITTKGFRDSLEMRRAHKPDIWDLFWTPPQVLVPRFLRLGVTERIDYKGSVIKPLDEAETREIINKLKHQDVKSI</sequence>
<dbReference type="EMBL" id="BARS01050348">
    <property type="protein sequence ID" value="GAG47622.1"/>
    <property type="molecule type" value="Genomic_DNA"/>
</dbReference>
<dbReference type="AlphaFoldDB" id="X0YKS5"/>
<comment type="caution">
    <text evidence="2">The sequence shown here is derived from an EMBL/GenBank/DDBJ whole genome shotgun (WGS) entry which is preliminary data.</text>
</comment>
<dbReference type="PANTHER" id="PTHR11365:SF23">
    <property type="entry name" value="HYPOTHETICAL 5-OXOPROLINASE (EUROFUNG)-RELATED"/>
    <property type="match status" value="1"/>
</dbReference>
<accession>X0YKS5</accession>
<dbReference type="GO" id="GO:0006749">
    <property type="term" value="P:glutathione metabolic process"/>
    <property type="evidence" value="ECO:0007669"/>
    <property type="project" value="TreeGrafter"/>
</dbReference>
<evidence type="ECO:0000259" key="1">
    <source>
        <dbReference type="Pfam" id="PF05378"/>
    </source>
</evidence>
<dbReference type="Pfam" id="PF05378">
    <property type="entry name" value="Hydant_A_N"/>
    <property type="match status" value="1"/>
</dbReference>
<dbReference type="GO" id="GO:0005829">
    <property type="term" value="C:cytosol"/>
    <property type="evidence" value="ECO:0007669"/>
    <property type="project" value="TreeGrafter"/>
</dbReference>